<dbReference type="PANTHER" id="PTHR34135">
    <property type="entry name" value="LYSOZYME"/>
    <property type="match status" value="1"/>
</dbReference>
<dbReference type="InterPro" id="IPR002053">
    <property type="entry name" value="Glyco_hydro_25"/>
</dbReference>
<proteinExistence type="inferred from homology"/>
<comment type="caution">
    <text evidence="5">The sequence shown here is derived from an EMBL/GenBank/DDBJ whole genome shotgun (WGS) entry which is preliminary data.</text>
</comment>
<dbReference type="Proteomes" id="UP000598467">
    <property type="component" value="Unassembled WGS sequence"/>
</dbReference>
<keyword evidence="4" id="KW-0812">Transmembrane</keyword>
<comment type="similarity">
    <text evidence="1">Belongs to the glycosyl hydrolase 25 family.</text>
</comment>
<evidence type="ECO:0000256" key="3">
    <source>
        <dbReference type="ARBA" id="ARBA00023295"/>
    </source>
</evidence>
<dbReference type="PANTHER" id="PTHR34135:SF2">
    <property type="entry name" value="LYSOZYME"/>
    <property type="match status" value="1"/>
</dbReference>
<dbReference type="RefSeq" id="WP_190290556.1">
    <property type="nucleotide sequence ID" value="NZ_JABFCZ010000006.1"/>
</dbReference>
<evidence type="ECO:0000313" key="5">
    <source>
        <dbReference type="EMBL" id="MBD1545882.1"/>
    </source>
</evidence>
<dbReference type="GO" id="GO:0016052">
    <property type="term" value="P:carbohydrate catabolic process"/>
    <property type="evidence" value="ECO:0007669"/>
    <property type="project" value="TreeGrafter"/>
</dbReference>
<protein>
    <submittedName>
        <fullName evidence="5">Lysozyme</fullName>
    </submittedName>
</protein>
<dbReference type="InterPro" id="IPR018077">
    <property type="entry name" value="Glyco_hydro_fam25_subgr"/>
</dbReference>
<dbReference type="GO" id="GO:0003796">
    <property type="term" value="F:lysozyme activity"/>
    <property type="evidence" value="ECO:0007669"/>
    <property type="project" value="InterPro"/>
</dbReference>
<evidence type="ECO:0000256" key="4">
    <source>
        <dbReference type="SAM" id="Phobius"/>
    </source>
</evidence>
<dbReference type="Gene3D" id="3.20.20.80">
    <property type="entry name" value="Glycosidases"/>
    <property type="match status" value="1"/>
</dbReference>
<dbReference type="GO" id="GO:0009253">
    <property type="term" value="P:peptidoglycan catabolic process"/>
    <property type="evidence" value="ECO:0007669"/>
    <property type="project" value="InterPro"/>
</dbReference>
<dbReference type="EMBL" id="JABFCZ010000006">
    <property type="protein sequence ID" value="MBD1545882.1"/>
    <property type="molecule type" value="Genomic_DNA"/>
</dbReference>
<keyword evidence="2" id="KW-0378">Hydrolase</keyword>
<evidence type="ECO:0000313" key="6">
    <source>
        <dbReference type="Proteomes" id="UP000598467"/>
    </source>
</evidence>
<reference evidence="5" key="1">
    <citation type="submission" date="2020-05" db="EMBL/GenBank/DDBJ databases">
        <title>Identification of trans-AT polyketide cluster in two marine bacteria, producers of a novel glutaramide-containing polyketide sesbanimide D and analogs.</title>
        <authorList>
            <person name="Kacar D."/>
            <person name="Rodriguez P."/>
            <person name="Canedo L."/>
            <person name="Gonzalez E."/>
            <person name="Galan B."/>
            <person name="De La Calle F."/>
            <person name="Garcia J.L."/>
        </authorList>
    </citation>
    <scope>NUCLEOTIDE SEQUENCE</scope>
    <source>
        <strain evidence="5">PHM038</strain>
    </source>
</reference>
<feature type="transmembrane region" description="Helical" evidence="4">
    <location>
        <begin position="6"/>
        <end position="29"/>
    </location>
</feature>
<dbReference type="AlphaFoldDB" id="A0A926P3E0"/>
<organism evidence="5 6">
    <name type="scientific">Roseibium aggregatum</name>
    <dbReference type="NCBI Taxonomy" id="187304"/>
    <lineage>
        <taxon>Bacteria</taxon>
        <taxon>Pseudomonadati</taxon>
        <taxon>Pseudomonadota</taxon>
        <taxon>Alphaproteobacteria</taxon>
        <taxon>Hyphomicrobiales</taxon>
        <taxon>Stappiaceae</taxon>
        <taxon>Roseibium</taxon>
    </lineage>
</organism>
<dbReference type="InterPro" id="IPR017853">
    <property type="entry name" value="GH"/>
</dbReference>
<keyword evidence="3" id="KW-0326">Glycosidase</keyword>
<dbReference type="SUPFAM" id="SSF51445">
    <property type="entry name" value="(Trans)glycosidases"/>
    <property type="match status" value="1"/>
</dbReference>
<evidence type="ECO:0000256" key="1">
    <source>
        <dbReference type="ARBA" id="ARBA00010646"/>
    </source>
</evidence>
<name>A0A926P3E0_9HYPH</name>
<accession>A0A926P3E0</accession>
<sequence length="236" mass="26228">MKFLQAVLRVLFYIAVGGVISIAGAAFFFMHWEPNREKHPLRGIDVSHHQGEIDWQQVAGDDVAFAYIKASEGGDFQDKAFEANYRGATGAGLPWGAYHFFSLCKTGAAQAANFLNTLPGDLPMLAPVLDLEFEGNCADRPPQKDVVREISHFVTLVEQATGQSVILYVPKPFYETYMKGEGVNRRLWARSIWHSPGYVKKWSLWQYHKRGKVAGISGDVDLNVLASDLPLGGLKK</sequence>
<dbReference type="GO" id="GO:0016998">
    <property type="term" value="P:cell wall macromolecule catabolic process"/>
    <property type="evidence" value="ECO:0007669"/>
    <property type="project" value="InterPro"/>
</dbReference>
<dbReference type="Pfam" id="PF01183">
    <property type="entry name" value="Glyco_hydro_25"/>
    <property type="match status" value="1"/>
</dbReference>
<keyword evidence="4" id="KW-0472">Membrane</keyword>
<dbReference type="SMART" id="SM00641">
    <property type="entry name" value="Glyco_25"/>
    <property type="match status" value="1"/>
</dbReference>
<keyword evidence="4" id="KW-1133">Transmembrane helix</keyword>
<gene>
    <name evidence="5" type="ORF">HK439_06380</name>
</gene>
<dbReference type="PROSITE" id="PS51904">
    <property type="entry name" value="GLYCOSYL_HYDROL_F25_2"/>
    <property type="match status" value="1"/>
</dbReference>
<evidence type="ECO:0000256" key="2">
    <source>
        <dbReference type="ARBA" id="ARBA00022801"/>
    </source>
</evidence>